<dbReference type="SMART" id="SM00320">
    <property type="entry name" value="WD40"/>
    <property type="match status" value="4"/>
</dbReference>
<dbReference type="GO" id="GO:0005730">
    <property type="term" value="C:nucleolus"/>
    <property type="evidence" value="ECO:0007669"/>
    <property type="project" value="TreeGrafter"/>
</dbReference>
<feature type="compositionally biased region" description="Basic residues" evidence="5">
    <location>
        <begin position="64"/>
        <end position="73"/>
    </location>
</feature>
<dbReference type="PANTHER" id="PTHR44267">
    <property type="entry name" value="WD REPEAT-CONTAINING PROTEIN 43"/>
    <property type="match status" value="1"/>
</dbReference>
<evidence type="ECO:0000259" key="6">
    <source>
        <dbReference type="Pfam" id="PF04003"/>
    </source>
</evidence>
<dbReference type="Pfam" id="PF00400">
    <property type="entry name" value="WD40"/>
    <property type="match status" value="1"/>
</dbReference>
<feature type="repeat" description="WD" evidence="4">
    <location>
        <begin position="7"/>
        <end position="38"/>
    </location>
</feature>
<feature type="region of interest" description="Disordered" evidence="5">
    <location>
        <begin position="551"/>
        <end position="610"/>
    </location>
</feature>
<dbReference type="Pfam" id="PF04003">
    <property type="entry name" value="Utp12"/>
    <property type="match status" value="1"/>
</dbReference>
<feature type="region of interest" description="Disordered" evidence="5">
    <location>
        <begin position="58"/>
        <end position="79"/>
    </location>
</feature>
<sequence length="610" mass="67629">MAVRPPIEFSPNNEFLAYASPDGVLKVWETASGILKQEYTPSSHLSATCTCMSWSRNTANQAQPKKKKRRSSLKKSDDQHMIAMGTSSGDVLIYSIVAGSLQTQLTGGHTETVNGSCWHSEDPILYTCSSDHHIVEWDVVNSKVKEKWKADKGAVYSVCVSSNKYLLSASRSIKLWDIDGKKQLLKTFTGHATEVFRLIPIPFCANGSAINGSHTDFYFLSAALNDRTVNAWHTNPANQDKNSLASFSLPDEPVVVNISKGSGKDSPLLLSVVTASGHLLVFEHTLNGRMKKPLKPRIHAQIASSNQNDAVPELVPILAAHICEDLDNSLLIAHGSFLKPTFEKLPYDPSQPEVCLIRESALSAIAAPKEKDMTKIKSPDTADATMLAPGHMMRRKRKPSVGDMTMEDRLNAISIEKPGHKKKDELPKADTLINLLSQGLQSNDKTLIERVLHHDNPQIILNTVKRLPVQLIVPFIKAISIRIHSRQSGGAQILLKWLKAVLITHTSYLMTFQEIVDSLSSLYQLMEARVGMFSRLSRLQGKLDLMLSQITSQEQEEEDTSAQQTPLLLYHEESSDDDDPMEDLLASHSESENNWDMEDESEDGESDADD</sequence>
<dbReference type="SUPFAM" id="SSF50978">
    <property type="entry name" value="WD40 repeat-like"/>
    <property type="match status" value="1"/>
</dbReference>
<name>A0AAN8PVA3_PATCE</name>
<keyword evidence="4" id="KW-0853">WD repeat</keyword>
<protein>
    <recommendedName>
        <fullName evidence="6">Small-subunit processome Utp12 domain-containing protein</fullName>
    </recommendedName>
</protein>
<evidence type="ECO:0000313" key="7">
    <source>
        <dbReference type="EMBL" id="KAK6177405.1"/>
    </source>
</evidence>
<gene>
    <name evidence="7" type="ORF">SNE40_015512</name>
</gene>
<keyword evidence="2" id="KW-0539">Nucleus</keyword>
<dbReference type="InterPro" id="IPR052414">
    <property type="entry name" value="U3_snoRNA-assoc_WDR"/>
</dbReference>
<dbReference type="PROSITE" id="PS50082">
    <property type="entry name" value="WD_REPEATS_2"/>
    <property type="match status" value="2"/>
</dbReference>
<dbReference type="InterPro" id="IPR001680">
    <property type="entry name" value="WD40_rpt"/>
</dbReference>
<dbReference type="InterPro" id="IPR007148">
    <property type="entry name" value="SSU_processome_Utp12"/>
</dbReference>
<dbReference type="InterPro" id="IPR036322">
    <property type="entry name" value="WD40_repeat_dom_sf"/>
</dbReference>
<comment type="subcellular location">
    <subcellularLocation>
        <location evidence="1">Nucleus</location>
    </subcellularLocation>
</comment>
<evidence type="ECO:0000256" key="1">
    <source>
        <dbReference type="ARBA" id="ARBA00004123"/>
    </source>
</evidence>
<organism evidence="7 8">
    <name type="scientific">Patella caerulea</name>
    <name type="common">Rayed Mediterranean limpet</name>
    <dbReference type="NCBI Taxonomy" id="87958"/>
    <lineage>
        <taxon>Eukaryota</taxon>
        <taxon>Metazoa</taxon>
        <taxon>Spiralia</taxon>
        <taxon>Lophotrochozoa</taxon>
        <taxon>Mollusca</taxon>
        <taxon>Gastropoda</taxon>
        <taxon>Patellogastropoda</taxon>
        <taxon>Patelloidea</taxon>
        <taxon>Patellidae</taxon>
        <taxon>Patella</taxon>
    </lineage>
</organism>
<proteinExistence type="inferred from homology"/>
<evidence type="ECO:0000313" key="8">
    <source>
        <dbReference type="Proteomes" id="UP001347796"/>
    </source>
</evidence>
<accession>A0AAN8PVA3</accession>
<evidence type="ECO:0000256" key="2">
    <source>
        <dbReference type="ARBA" id="ARBA00023242"/>
    </source>
</evidence>
<keyword evidence="8" id="KW-1185">Reference proteome</keyword>
<feature type="domain" description="Small-subunit processome Utp12" evidence="6">
    <location>
        <begin position="443"/>
        <end position="547"/>
    </location>
</feature>
<dbReference type="InterPro" id="IPR015943">
    <property type="entry name" value="WD40/YVTN_repeat-like_dom_sf"/>
</dbReference>
<dbReference type="GO" id="GO:0000462">
    <property type="term" value="P:maturation of SSU-rRNA from tricistronic rRNA transcript (SSU-rRNA, 5.8S rRNA, LSU-rRNA)"/>
    <property type="evidence" value="ECO:0007669"/>
    <property type="project" value="TreeGrafter"/>
</dbReference>
<reference evidence="7 8" key="1">
    <citation type="submission" date="2024-01" db="EMBL/GenBank/DDBJ databases">
        <title>The genome of the rayed Mediterranean limpet Patella caerulea (Linnaeus, 1758).</title>
        <authorList>
            <person name="Anh-Thu Weber A."/>
            <person name="Halstead-Nussloch G."/>
        </authorList>
    </citation>
    <scope>NUCLEOTIDE SEQUENCE [LARGE SCALE GENOMIC DNA]</scope>
    <source>
        <strain evidence="7">AATW-2023a</strain>
        <tissue evidence="7">Whole specimen</tissue>
    </source>
</reference>
<feature type="repeat" description="WD" evidence="4">
    <location>
        <begin position="106"/>
        <end position="147"/>
    </location>
</feature>
<evidence type="ECO:0000256" key="5">
    <source>
        <dbReference type="SAM" id="MobiDB-lite"/>
    </source>
</evidence>
<comment type="caution">
    <text evidence="7">The sequence shown here is derived from an EMBL/GenBank/DDBJ whole genome shotgun (WGS) entry which is preliminary data.</text>
</comment>
<dbReference type="AlphaFoldDB" id="A0AAN8PVA3"/>
<dbReference type="Gene3D" id="2.130.10.10">
    <property type="entry name" value="YVTN repeat-like/Quinoprotein amine dehydrogenase"/>
    <property type="match status" value="2"/>
</dbReference>
<dbReference type="EMBL" id="JAZGQO010000010">
    <property type="protein sequence ID" value="KAK6177405.1"/>
    <property type="molecule type" value="Genomic_DNA"/>
</dbReference>
<evidence type="ECO:0000256" key="3">
    <source>
        <dbReference type="ARBA" id="ARBA00038335"/>
    </source>
</evidence>
<dbReference type="PANTHER" id="PTHR44267:SF1">
    <property type="entry name" value="WD REPEAT-CONTAINING PROTEIN 43"/>
    <property type="match status" value="1"/>
</dbReference>
<evidence type="ECO:0000256" key="4">
    <source>
        <dbReference type="PROSITE-ProRule" id="PRU00221"/>
    </source>
</evidence>
<dbReference type="Proteomes" id="UP001347796">
    <property type="component" value="Unassembled WGS sequence"/>
</dbReference>
<comment type="similarity">
    <text evidence="3">Belongs to the UTP5 family.</text>
</comment>
<feature type="compositionally biased region" description="Acidic residues" evidence="5">
    <location>
        <begin position="593"/>
        <end position="610"/>
    </location>
</feature>